<dbReference type="EMBL" id="KI964426">
    <property type="protein sequence ID" value="EUC39464.1"/>
    <property type="molecule type" value="Genomic_DNA"/>
</dbReference>
<dbReference type="RefSeq" id="XP_007694018.1">
    <property type="nucleotide sequence ID" value="XM_007695828.1"/>
</dbReference>
<dbReference type="GeneID" id="19119785"/>
<evidence type="ECO:0000313" key="1">
    <source>
        <dbReference type="EMBL" id="EUC39464.1"/>
    </source>
</evidence>
<name>W6YVC5_COCMI</name>
<dbReference type="KEGG" id="bor:COCMIDRAFT_111511"/>
<dbReference type="HOGENOM" id="CLU_3105992_0_0_1"/>
<dbReference type="AlphaFoldDB" id="W6YVC5"/>
<sequence length="51" mass="6075">MTRYSVDVDALVGREPFAWVSHSLVNHVIDYVYKTAAYYYRDLLYSSNRIR</sequence>
<keyword evidence="2" id="KW-1185">Reference proteome</keyword>
<accession>W6YVC5</accession>
<dbReference type="OrthoDB" id="10426718at2759"/>
<dbReference type="Proteomes" id="UP000054032">
    <property type="component" value="Unassembled WGS sequence"/>
</dbReference>
<gene>
    <name evidence="1" type="ORF">COCMIDRAFT_111511</name>
</gene>
<protein>
    <submittedName>
        <fullName evidence="1">Uncharacterized protein</fullName>
    </submittedName>
</protein>
<evidence type="ECO:0000313" key="2">
    <source>
        <dbReference type="Proteomes" id="UP000054032"/>
    </source>
</evidence>
<proteinExistence type="predicted"/>
<reference evidence="1 2" key="1">
    <citation type="journal article" date="2013" name="PLoS Genet.">
        <title>Comparative genome structure, secondary metabolite, and effector coding capacity across Cochliobolus pathogens.</title>
        <authorList>
            <person name="Condon B.J."/>
            <person name="Leng Y."/>
            <person name="Wu D."/>
            <person name="Bushley K.E."/>
            <person name="Ohm R.A."/>
            <person name="Otillar R."/>
            <person name="Martin J."/>
            <person name="Schackwitz W."/>
            <person name="Grimwood J."/>
            <person name="MohdZainudin N."/>
            <person name="Xue C."/>
            <person name="Wang R."/>
            <person name="Manning V.A."/>
            <person name="Dhillon B."/>
            <person name="Tu Z.J."/>
            <person name="Steffenson B.J."/>
            <person name="Salamov A."/>
            <person name="Sun H."/>
            <person name="Lowry S."/>
            <person name="LaButti K."/>
            <person name="Han J."/>
            <person name="Copeland A."/>
            <person name="Lindquist E."/>
            <person name="Barry K."/>
            <person name="Schmutz J."/>
            <person name="Baker S.E."/>
            <person name="Ciuffetti L.M."/>
            <person name="Grigoriev I.V."/>
            <person name="Zhong S."/>
            <person name="Turgeon B.G."/>
        </authorList>
    </citation>
    <scope>NUCLEOTIDE SEQUENCE [LARGE SCALE GENOMIC DNA]</scope>
    <source>
        <strain evidence="1 2">ATCC 44560</strain>
    </source>
</reference>
<organism evidence="1 2">
    <name type="scientific">Bipolaris oryzae ATCC 44560</name>
    <dbReference type="NCBI Taxonomy" id="930090"/>
    <lineage>
        <taxon>Eukaryota</taxon>
        <taxon>Fungi</taxon>
        <taxon>Dikarya</taxon>
        <taxon>Ascomycota</taxon>
        <taxon>Pezizomycotina</taxon>
        <taxon>Dothideomycetes</taxon>
        <taxon>Pleosporomycetidae</taxon>
        <taxon>Pleosporales</taxon>
        <taxon>Pleosporineae</taxon>
        <taxon>Pleosporaceae</taxon>
        <taxon>Bipolaris</taxon>
    </lineage>
</organism>